<keyword evidence="3" id="KW-0378">Hydrolase</keyword>
<evidence type="ECO:0000313" key="6">
    <source>
        <dbReference type="EMBL" id="TFJ83744.1"/>
    </source>
</evidence>
<name>A0A4D9CYY9_9STRA</name>
<evidence type="ECO:0000256" key="2">
    <source>
        <dbReference type="ARBA" id="ARBA00022670"/>
    </source>
</evidence>
<dbReference type="Gene3D" id="3.90.226.10">
    <property type="entry name" value="2-enoyl-CoA Hydratase, Chain A, domain 1"/>
    <property type="match status" value="1"/>
</dbReference>
<dbReference type="AlphaFoldDB" id="A0A4D9CYY9"/>
<dbReference type="OrthoDB" id="284461at2759"/>
<dbReference type="PANTHER" id="PTHR42987:SF8">
    <property type="entry name" value="PROTEINASE"/>
    <property type="match status" value="1"/>
</dbReference>
<accession>A0A4D9CYY9</accession>
<keyword evidence="2" id="KW-0645">Protease</keyword>
<evidence type="ECO:0000256" key="1">
    <source>
        <dbReference type="ARBA" id="ARBA00008683"/>
    </source>
</evidence>
<evidence type="ECO:0000256" key="3">
    <source>
        <dbReference type="ARBA" id="ARBA00022801"/>
    </source>
</evidence>
<dbReference type="InterPro" id="IPR047272">
    <property type="entry name" value="S49_SppA_C"/>
</dbReference>
<evidence type="ECO:0000259" key="5">
    <source>
        <dbReference type="Pfam" id="PF01343"/>
    </source>
</evidence>
<dbReference type="InterPro" id="IPR002142">
    <property type="entry name" value="Peptidase_S49"/>
</dbReference>
<comment type="caution">
    <text evidence="6">The sequence shown here is derived from an EMBL/GenBank/DDBJ whole genome shotgun (WGS) entry which is preliminary data.</text>
</comment>
<evidence type="ECO:0000256" key="4">
    <source>
        <dbReference type="ARBA" id="ARBA00022825"/>
    </source>
</evidence>
<keyword evidence="7" id="KW-1185">Reference proteome</keyword>
<reference evidence="6 7" key="1">
    <citation type="submission" date="2019-01" db="EMBL/GenBank/DDBJ databases">
        <title>Nuclear Genome Assembly of the Microalgal Biofuel strain Nannochloropsis salina CCMP1776.</title>
        <authorList>
            <person name="Hovde B."/>
        </authorList>
    </citation>
    <scope>NUCLEOTIDE SEQUENCE [LARGE SCALE GENOMIC DNA]</scope>
    <source>
        <strain evidence="6 7">CCMP1776</strain>
    </source>
</reference>
<dbReference type="CDD" id="cd07023">
    <property type="entry name" value="S49_Sppa_N_C"/>
    <property type="match status" value="1"/>
</dbReference>
<dbReference type="GO" id="GO:0008236">
    <property type="term" value="F:serine-type peptidase activity"/>
    <property type="evidence" value="ECO:0007669"/>
    <property type="project" value="UniProtKB-KW"/>
</dbReference>
<sequence length="295" mass="31711">MALSWWHKAKGVVFPKASPIVNAVYLQGIIAARAGPRGVSFAALENHLEAAFKGVGVHTPDAVALVVNSPGGSPVQSNLIGHKIQTLHEKYKVPVWAFAEDVAASGGYWLLAAGQEVYADKASIVGSVGVVSGGFGLHKLLEHHGIERRLHTAGTSKARLDPFLPARPEDVAHMRDTLAEIHEVFKAHVRARRGAKISGHESTIFSGDFFTGARGVELGLVDAIGSLQSVAKEKLGERVRINYLNARPRFPFLQGLGTGTGDGSQMSWSAHLADAILESAEERIEERLWRSRVGL</sequence>
<dbReference type="PANTHER" id="PTHR42987">
    <property type="entry name" value="PEPTIDASE S49"/>
    <property type="match status" value="1"/>
</dbReference>
<dbReference type="GO" id="GO:0006508">
    <property type="term" value="P:proteolysis"/>
    <property type="evidence" value="ECO:0007669"/>
    <property type="project" value="UniProtKB-KW"/>
</dbReference>
<comment type="similarity">
    <text evidence="1">Belongs to the peptidase S49 family.</text>
</comment>
<organism evidence="6 7">
    <name type="scientific">Nannochloropsis salina CCMP1776</name>
    <dbReference type="NCBI Taxonomy" id="1027361"/>
    <lineage>
        <taxon>Eukaryota</taxon>
        <taxon>Sar</taxon>
        <taxon>Stramenopiles</taxon>
        <taxon>Ochrophyta</taxon>
        <taxon>Eustigmatophyceae</taxon>
        <taxon>Eustigmatales</taxon>
        <taxon>Monodopsidaceae</taxon>
        <taxon>Microchloropsis</taxon>
        <taxon>Microchloropsis salina</taxon>
    </lineage>
</organism>
<feature type="domain" description="Peptidase S49" evidence="5">
    <location>
        <begin position="90"/>
        <end position="233"/>
    </location>
</feature>
<gene>
    <name evidence="6" type="ORF">NSK_004848</name>
</gene>
<dbReference type="SUPFAM" id="SSF52096">
    <property type="entry name" value="ClpP/crotonase"/>
    <property type="match status" value="1"/>
</dbReference>
<keyword evidence="4" id="KW-0720">Serine protease</keyword>
<dbReference type="Pfam" id="PF01343">
    <property type="entry name" value="Peptidase_S49"/>
    <property type="match status" value="1"/>
</dbReference>
<evidence type="ECO:0000313" key="7">
    <source>
        <dbReference type="Proteomes" id="UP000355283"/>
    </source>
</evidence>
<dbReference type="Gene3D" id="6.20.330.10">
    <property type="match status" value="1"/>
</dbReference>
<proteinExistence type="inferred from homology"/>
<protein>
    <recommendedName>
        <fullName evidence="5">Peptidase S49 domain-containing protein</fullName>
    </recommendedName>
</protein>
<dbReference type="Proteomes" id="UP000355283">
    <property type="component" value="Unassembled WGS sequence"/>
</dbReference>
<dbReference type="EMBL" id="SDOX01000021">
    <property type="protein sequence ID" value="TFJ83744.1"/>
    <property type="molecule type" value="Genomic_DNA"/>
</dbReference>
<dbReference type="InterPro" id="IPR029045">
    <property type="entry name" value="ClpP/crotonase-like_dom_sf"/>
</dbReference>